<evidence type="ECO:0000313" key="3">
    <source>
        <dbReference type="Proteomes" id="UP000596661"/>
    </source>
</evidence>
<reference evidence="2" key="1">
    <citation type="submission" date="2018-11" db="EMBL/GenBank/DDBJ databases">
        <authorList>
            <person name="Grassa J C."/>
        </authorList>
    </citation>
    <scope>NUCLEOTIDE SEQUENCE [LARGE SCALE GENOMIC DNA]</scope>
</reference>
<dbReference type="InterPro" id="IPR036691">
    <property type="entry name" value="Endo/exonu/phosph_ase_sf"/>
</dbReference>
<feature type="region of interest" description="Disordered" evidence="1">
    <location>
        <begin position="1"/>
        <end position="23"/>
    </location>
</feature>
<feature type="compositionally biased region" description="Basic and acidic residues" evidence="1">
    <location>
        <begin position="1"/>
        <end position="13"/>
    </location>
</feature>
<dbReference type="PANTHER" id="PTHR33710:SF64">
    <property type="entry name" value="ENDONUCLEASE_EXONUCLEASE_PHOSPHATASE DOMAIN-CONTAINING PROTEIN"/>
    <property type="match status" value="1"/>
</dbReference>
<evidence type="ECO:0000313" key="2">
    <source>
        <dbReference type="EnsemblPlants" id="cds.evm.model.06.1455"/>
    </source>
</evidence>
<sequence length="444" mass="51643">MDLIDPRSIKQDETDVVEDSESASELGLIVEMLKENSHQENLQSGTMVETEKEDQNNLNWAKEVEDETRHDEEREHLLKSTSELLEQSTDYEWLSVKCKNCQGYGHIMADCRKEEIKKGNQKAKVDRPEATKNNRIDVEAKIEKEEEKTTVPNKEESQEKEARSENDNKRLVTPKRTAPQKHFRVTSAPREEQDETPQLFHCYVKMVGHLHAFCITFVYGFNTIDDRKNLSRDLSRLKHPVKPGLILCDFNPVFNFDDRSGHSPISSSDLVDFNDWISKAYVEALMSTRSRYRIYSKIDHVFANEDWYDMFTNSIAHFGWETISNHCSCVVTTRVEVSIGVKPFRYYNFWAIHPKFRDLVLSTKTTKYRFHPMCKFLRLINLYFVDDLILFSKGSSQSLDALTQVLEEFNNASGLQINSKKSHIYFGDVDPREKLAMLSKIRLA</sequence>
<name>A0A803PUK2_CANSA</name>
<keyword evidence="3" id="KW-1185">Reference proteome</keyword>
<dbReference type="Proteomes" id="UP000596661">
    <property type="component" value="Chromosome 6"/>
</dbReference>
<dbReference type="EMBL" id="UZAU01000611">
    <property type="status" value="NOT_ANNOTATED_CDS"/>
    <property type="molecule type" value="Genomic_DNA"/>
</dbReference>
<dbReference type="AlphaFoldDB" id="A0A803PUK2"/>
<dbReference type="Gramene" id="evm.model.06.1455">
    <property type="protein sequence ID" value="cds.evm.model.06.1455"/>
    <property type="gene ID" value="evm.TU.06.1455"/>
</dbReference>
<reference evidence="2" key="2">
    <citation type="submission" date="2021-03" db="UniProtKB">
        <authorList>
            <consortium name="EnsemblPlants"/>
        </authorList>
    </citation>
    <scope>IDENTIFICATION</scope>
</reference>
<feature type="region of interest" description="Disordered" evidence="1">
    <location>
        <begin position="36"/>
        <end position="58"/>
    </location>
</feature>
<feature type="compositionally biased region" description="Basic and acidic residues" evidence="1">
    <location>
        <begin position="119"/>
        <end position="170"/>
    </location>
</feature>
<dbReference type="PANTHER" id="PTHR33710">
    <property type="entry name" value="BNAC02G09200D PROTEIN"/>
    <property type="match status" value="1"/>
</dbReference>
<accession>A0A803PUK2</accession>
<dbReference type="EnsemblPlants" id="evm.model.06.1455">
    <property type="protein sequence ID" value="cds.evm.model.06.1455"/>
    <property type="gene ID" value="evm.TU.06.1455"/>
</dbReference>
<dbReference type="Gene3D" id="3.60.10.10">
    <property type="entry name" value="Endonuclease/exonuclease/phosphatase"/>
    <property type="match status" value="1"/>
</dbReference>
<dbReference type="SUPFAM" id="SSF56219">
    <property type="entry name" value="DNase I-like"/>
    <property type="match status" value="1"/>
</dbReference>
<organism evidence="2 3">
    <name type="scientific">Cannabis sativa</name>
    <name type="common">Hemp</name>
    <name type="synonym">Marijuana</name>
    <dbReference type="NCBI Taxonomy" id="3483"/>
    <lineage>
        <taxon>Eukaryota</taxon>
        <taxon>Viridiplantae</taxon>
        <taxon>Streptophyta</taxon>
        <taxon>Embryophyta</taxon>
        <taxon>Tracheophyta</taxon>
        <taxon>Spermatophyta</taxon>
        <taxon>Magnoliopsida</taxon>
        <taxon>eudicotyledons</taxon>
        <taxon>Gunneridae</taxon>
        <taxon>Pentapetalae</taxon>
        <taxon>rosids</taxon>
        <taxon>fabids</taxon>
        <taxon>Rosales</taxon>
        <taxon>Cannabaceae</taxon>
        <taxon>Cannabis</taxon>
    </lineage>
</organism>
<protein>
    <recommendedName>
        <fullName evidence="4">CCHC-type domain-containing protein</fullName>
    </recommendedName>
</protein>
<evidence type="ECO:0008006" key="4">
    <source>
        <dbReference type="Google" id="ProtNLM"/>
    </source>
</evidence>
<feature type="region of interest" description="Disordered" evidence="1">
    <location>
        <begin position="119"/>
        <end position="192"/>
    </location>
</feature>
<evidence type="ECO:0000256" key="1">
    <source>
        <dbReference type="SAM" id="MobiDB-lite"/>
    </source>
</evidence>
<proteinExistence type="predicted"/>